<keyword evidence="3" id="KW-1185">Reference proteome</keyword>
<dbReference type="Proteomes" id="UP000292702">
    <property type="component" value="Unassembled WGS sequence"/>
</dbReference>
<dbReference type="AlphaFoldDB" id="A0A4R0REQ8"/>
<feature type="region of interest" description="Disordered" evidence="1">
    <location>
        <begin position="264"/>
        <end position="313"/>
    </location>
</feature>
<evidence type="ECO:0000256" key="1">
    <source>
        <dbReference type="SAM" id="MobiDB-lite"/>
    </source>
</evidence>
<evidence type="ECO:0000313" key="3">
    <source>
        <dbReference type="Proteomes" id="UP000292702"/>
    </source>
</evidence>
<feature type="region of interest" description="Disordered" evidence="1">
    <location>
        <begin position="360"/>
        <end position="381"/>
    </location>
</feature>
<feature type="compositionally biased region" description="Polar residues" evidence="1">
    <location>
        <begin position="99"/>
        <end position="114"/>
    </location>
</feature>
<reference evidence="2 3" key="1">
    <citation type="submission" date="2018-11" db="EMBL/GenBank/DDBJ databases">
        <title>Genome assembly of Steccherinum ochraceum LE-BIN_3174, the white-rot fungus of the Steccherinaceae family (The Residual Polyporoid clade, Polyporales, Basidiomycota).</title>
        <authorList>
            <person name="Fedorova T.V."/>
            <person name="Glazunova O.A."/>
            <person name="Landesman E.O."/>
            <person name="Moiseenko K.V."/>
            <person name="Psurtseva N.V."/>
            <person name="Savinova O.S."/>
            <person name="Shakhova N.V."/>
            <person name="Tyazhelova T.V."/>
            <person name="Vasina D.V."/>
        </authorList>
    </citation>
    <scope>NUCLEOTIDE SEQUENCE [LARGE SCALE GENOMIC DNA]</scope>
    <source>
        <strain evidence="2 3">LE-BIN_3174</strain>
    </source>
</reference>
<proteinExistence type="predicted"/>
<feature type="region of interest" description="Disordered" evidence="1">
    <location>
        <begin position="93"/>
        <end position="114"/>
    </location>
</feature>
<dbReference type="OrthoDB" id="3270058at2759"/>
<feature type="region of interest" description="Disordered" evidence="1">
    <location>
        <begin position="1"/>
        <end position="30"/>
    </location>
</feature>
<feature type="region of interest" description="Disordered" evidence="1">
    <location>
        <begin position="482"/>
        <end position="501"/>
    </location>
</feature>
<protein>
    <submittedName>
        <fullName evidence="2">Uncharacterized protein</fullName>
    </submittedName>
</protein>
<dbReference type="EMBL" id="RWJN01000324">
    <property type="protein sequence ID" value="TCD63079.1"/>
    <property type="molecule type" value="Genomic_DNA"/>
</dbReference>
<accession>A0A4R0REQ8</accession>
<organism evidence="2 3">
    <name type="scientific">Steccherinum ochraceum</name>
    <dbReference type="NCBI Taxonomy" id="92696"/>
    <lineage>
        <taxon>Eukaryota</taxon>
        <taxon>Fungi</taxon>
        <taxon>Dikarya</taxon>
        <taxon>Basidiomycota</taxon>
        <taxon>Agaricomycotina</taxon>
        <taxon>Agaricomycetes</taxon>
        <taxon>Polyporales</taxon>
        <taxon>Steccherinaceae</taxon>
        <taxon>Steccherinum</taxon>
    </lineage>
</organism>
<sequence length="570" mass="62135">MGQGRHSAAARRIAAAASKKQSVVNDEPDSAEAVLHAKGDVLRYWAEKVNEREKAKPKTERHAHLKKGGKVDELRERIGQYYHFDLAAARSQELGEGGSSEQISTAASGSNANADSFNAFPDVDEGIRCRQWNFVGDLGVEWNGFTKNGRQADFHLNTDDRPGLPMGPHPHYQNSEWHPVPGVMNARLDPELAELQAQMSRMGMGPGPAASSLSSQTPIGPLGFFGGLAATPIAGQPLTPAMCKGLEVLGTFFNPELGFQQPANPLNAMSLPAGTEASGTSQLPSQGFPSPNQLSYSPLASESSGFDSTAATPSPFAQSIPLPFSTSAQNPTFAMPTQQPFPPFRPSVTAAERNNLSTGVASSSQVAMNPPDGSMSESALSNPAAPSVEAALASCLATPDLVNIDRADDGLPGVIRLLESGQVKRFREAYGPPDGRRNAKPEWHRHKKKITRYEQIQAQLQEHFNNDSAAFLAFFTVPSQPTNATSGNGLRRKRKHNDNEPQYRSFRLVAEAITRMRDDIAEEMALPRYAHEGTSTFDYERWRQHWGERNNWEIWRALGKERYGKHEATG</sequence>
<gene>
    <name evidence="2" type="ORF">EIP91_006035</name>
</gene>
<evidence type="ECO:0000313" key="2">
    <source>
        <dbReference type="EMBL" id="TCD63079.1"/>
    </source>
</evidence>
<feature type="compositionally biased region" description="Polar residues" evidence="1">
    <location>
        <begin position="277"/>
        <end position="313"/>
    </location>
</feature>
<comment type="caution">
    <text evidence="2">The sequence shown here is derived from an EMBL/GenBank/DDBJ whole genome shotgun (WGS) entry which is preliminary data.</text>
</comment>
<name>A0A4R0REQ8_9APHY</name>